<feature type="transmembrane region" description="Helical" evidence="1">
    <location>
        <begin position="12"/>
        <end position="37"/>
    </location>
</feature>
<keyword evidence="1" id="KW-0812">Transmembrane</keyword>
<name>A0A370H894_9NOCA</name>
<keyword evidence="3" id="KW-0645">Protease</keyword>
<keyword evidence="1" id="KW-0472">Membrane</keyword>
<feature type="transmembrane region" description="Helical" evidence="1">
    <location>
        <begin position="252"/>
        <end position="270"/>
    </location>
</feature>
<feature type="transmembrane region" description="Helical" evidence="1">
    <location>
        <begin position="168"/>
        <end position="184"/>
    </location>
</feature>
<dbReference type="EMBL" id="QQAZ01000003">
    <property type="protein sequence ID" value="RDI52749.1"/>
    <property type="molecule type" value="Genomic_DNA"/>
</dbReference>
<organism evidence="3 4">
    <name type="scientific">Nocardia mexicana</name>
    <dbReference type="NCBI Taxonomy" id="279262"/>
    <lineage>
        <taxon>Bacteria</taxon>
        <taxon>Bacillati</taxon>
        <taxon>Actinomycetota</taxon>
        <taxon>Actinomycetes</taxon>
        <taxon>Mycobacteriales</taxon>
        <taxon>Nocardiaceae</taxon>
        <taxon>Nocardia</taxon>
    </lineage>
</organism>
<evidence type="ECO:0000313" key="4">
    <source>
        <dbReference type="Proteomes" id="UP000255355"/>
    </source>
</evidence>
<feature type="domain" description="CAAX prenyl protease 2/Lysostaphin resistance protein A-like" evidence="2">
    <location>
        <begin position="137"/>
        <end position="234"/>
    </location>
</feature>
<proteinExistence type="predicted"/>
<dbReference type="InterPro" id="IPR042150">
    <property type="entry name" value="MmRce1-like"/>
</dbReference>
<dbReference type="GO" id="GO:0080120">
    <property type="term" value="P:CAAX-box protein maturation"/>
    <property type="evidence" value="ECO:0007669"/>
    <property type="project" value="UniProtKB-ARBA"/>
</dbReference>
<evidence type="ECO:0000313" key="3">
    <source>
        <dbReference type="EMBL" id="RDI52749.1"/>
    </source>
</evidence>
<gene>
    <name evidence="3" type="ORF">DFR68_103134</name>
</gene>
<keyword evidence="4" id="KW-1185">Reference proteome</keyword>
<feature type="transmembrane region" description="Helical" evidence="1">
    <location>
        <begin position="222"/>
        <end position="240"/>
    </location>
</feature>
<dbReference type="PANTHER" id="PTHR35797:SF1">
    <property type="entry name" value="PROTEASE"/>
    <property type="match status" value="1"/>
</dbReference>
<dbReference type="GO" id="GO:0004175">
    <property type="term" value="F:endopeptidase activity"/>
    <property type="evidence" value="ECO:0007669"/>
    <property type="project" value="UniProtKB-ARBA"/>
</dbReference>
<feature type="transmembrane region" description="Helical" evidence="1">
    <location>
        <begin position="49"/>
        <end position="69"/>
    </location>
</feature>
<feature type="transmembrane region" description="Helical" evidence="1">
    <location>
        <begin position="190"/>
        <end position="210"/>
    </location>
</feature>
<feature type="transmembrane region" description="Helical" evidence="1">
    <location>
        <begin position="98"/>
        <end position="118"/>
    </location>
</feature>
<keyword evidence="1" id="KW-1133">Transmembrane helix</keyword>
<feature type="transmembrane region" description="Helical" evidence="1">
    <location>
        <begin position="138"/>
        <end position="156"/>
    </location>
</feature>
<dbReference type="Proteomes" id="UP000255355">
    <property type="component" value="Unassembled WGS sequence"/>
</dbReference>
<dbReference type="Pfam" id="PF02517">
    <property type="entry name" value="Rce1-like"/>
    <property type="match status" value="1"/>
</dbReference>
<dbReference type="PANTHER" id="PTHR35797">
    <property type="entry name" value="PROTEASE-RELATED"/>
    <property type="match status" value="1"/>
</dbReference>
<evidence type="ECO:0000256" key="1">
    <source>
        <dbReference type="SAM" id="Phobius"/>
    </source>
</evidence>
<dbReference type="AlphaFoldDB" id="A0A370H894"/>
<accession>A0A370H894</accession>
<dbReference type="InterPro" id="IPR003675">
    <property type="entry name" value="Rce1/LyrA-like_dom"/>
</dbReference>
<evidence type="ECO:0000259" key="2">
    <source>
        <dbReference type="Pfam" id="PF02517"/>
    </source>
</evidence>
<protein>
    <submittedName>
        <fullName evidence="3">CAAX prenyl protease-like protein</fullName>
    </submittedName>
</protein>
<dbReference type="GO" id="GO:0006508">
    <property type="term" value="P:proteolysis"/>
    <property type="evidence" value="ECO:0007669"/>
    <property type="project" value="UniProtKB-KW"/>
</dbReference>
<keyword evidence="3" id="KW-0378">Hydrolase</keyword>
<sequence>MDVTVVDKSGGRVWGIGAWVGGYVALTFLASAGFLVVQGYSGVDPAALSLGQFGPAVAVVCLYAGIRLWRSGFASRSRAVPGRKGFVPLPRAVPGRRVVVNLVVLVGGCVVLGAMVMVGMRWHGTGLVGPSPVGGVPFVVFLVLQLFGAVGEEIGWRGFMQPVLESRFGRLAAVLTTGTVWALWHTPAYTHGPVVAVSFFVSVVAFAVLLGYLAEGSVRQRIAVASIGHWLINIALYLAVGDDTLVRPQVTFTAVAAAVVAATAVGAQAWTTRAGTASAQPHRSAI</sequence>
<reference evidence="3 4" key="1">
    <citation type="submission" date="2018-07" db="EMBL/GenBank/DDBJ databases">
        <title>Genomic Encyclopedia of Type Strains, Phase IV (KMG-IV): sequencing the most valuable type-strain genomes for metagenomic binning, comparative biology and taxonomic classification.</title>
        <authorList>
            <person name="Goeker M."/>
        </authorList>
    </citation>
    <scope>NUCLEOTIDE SEQUENCE [LARGE SCALE GENOMIC DNA]</scope>
    <source>
        <strain evidence="3 4">DSM 44952</strain>
    </source>
</reference>
<comment type="caution">
    <text evidence="3">The sequence shown here is derived from an EMBL/GenBank/DDBJ whole genome shotgun (WGS) entry which is preliminary data.</text>
</comment>
<dbReference type="STRING" id="1210089.GCA_001613165_03593"/>